<protein>
    <submittedName>
        <fullName evidence="3">Uncharacterized protein</fullName>
    </submittedName>
</protein>
<dbReference type="Proteomes" id="UP000284706">
    <property type="component" value="Unassembled WGS sequence"/>
</dbReference>
<name>A0A409X691_9AGAR</name>
<feature type="transmembrane region" description="Helical" evidence="2">
    <location>
        <begin position="57"/>
        <end position="76"/>
    </location>
</feature>
<keyword evidence="4" id="KW-1185">Reference proteome</keyword>
<gene>
    <name evidence="3" type="ORF">CVT26_007743</name>
</gene>
<dbReference type="EMBL" id="NHYE01004112">
    <property type="protein sequence ID" value="PPQ86257.1"/>
    <property type="molecule type" value="Genomic_DNA"/>
</dbReference>
<keyword evidence="2" id="KW-0812">Transmembrane</keyword>
<dbReference type="AlphaFoldDB" id="A0A409X691"/>
<dbReference type="InParanoid" id="A0A409X691"/>
<keyword evidence="2" id="KW-0472">Membrane</keyword>
<accession>A0A409X691</accession>
<evidence type="ECO:0000256" key="2">
    <source>
        <dbReference type="SAM" id="Phobius"/>
    </source>
</evidence>
<evidence type="ECO:0000313" key="3">
    <source>
        <dbReference type="EMBL" id="PPQ86257.1"/>
    </source>
</evidence>
<comment type="caution">
    <text evidence="3">The sequence shown here is derived from an EMBL/GenBank/DDBJ whole genome shotgun (WGS) entry which is preliminary data.</text>
</comment>
<reference evidence="3 4" key="1">
    <citation type="journal article" date="2018" name="Evol. Lett.">
        <title>Horizontal gene cluster transfer increased hallucinogenic mushroom diversity.</title>
        <authorList>
            <person name="Reynolds H.T."/>
            <person name="Vijayakumar V."/>
            <person name="Gluck-Thaler E."/>
            <person name="Korotkin H.B."/>
            <person name="Matheny P.B."/>
            <person name="Slot J.C."/>
        </authorList>
    </citation>
    <scope>NUCLEOTIDE SEQUENCE [LARGE SCALE GENOMIC DNA]</scope>
    <source>
        <strain evidence="3 4">SRW20</strain>
    </source>
</reference>
<feature type="region of interest" description="Disordered" evidence="1">
    <location>
        <begin position="17"/>
        <end position="36"/>
    </location>
</feature>
<sequence length="125" mass="13281">MTQPKAAAVAIIAFPPHLRSGRSSEQEVGPDPDQPMLSCQARAHLPRIEERARGGCSTVWCAVAVVAAAVLTAAAGPASRLVTKLREGDACWGLRPPSPCPWLVCEDELSVWLALSHPGTTNPHR</sequence>
<keyword evidence="2" id="KW-1133">Transmembrane helix</keyword>
<evidence type="ECO:0000256" key="1">
    <source>
        <dbReference type="SAM" id="MobiDB-lite"/>
    </source>
</evidence>
<organism evidence="3 4">
    <name type="scientific">Gymnopilus dilepis</name>
    <dbReference type="NCBI Taxonomy" id="231916"/>
    <lineage>
        <taxon>Eukaryota</taxon>
        <taxon>Fungi</taxon>
        <taxon>Dikarya</taxon>
        <taxon>Basidiomycota</taxon>
        <taxon>Agaricomycotina</taxon>
        <taxon>Agaricomycetes</taxon>
        <taxon>Agaricomycetidae</taxon>
        <taxon>Agaricales</taxon>
        <taxon>Agaricineae</taxon>
        <taxon>Hymenogastraceae</taxon>
        <taxon>Gymnopilus</taxon>
    </lineage>
</organism>
<evidence type="ECO:0000313" key="4">
    <source>
        <dbReference type="Proteomes" id="UP000284706"/>
    </source>
</evidence>
<proteinExistence type="predicted"/>